<reference evidence="1" key="1">
    <citation type="submission" date="2021-02" db="EMBL/GenBank/DDBJ databases">
        <authorList>
            <person name="Nowell W R."/>
        </authorList>
    </citation>
    <scope>NUCLEOTIDE SEQUENCE</scope>
</reference>
<gene>
    <name evidence="1" type="ORF">KIK155_LOCUS4173</name>
</gene>
<dbReference type="AlphaFoldDB" id="A0A817WM06"/>
<name>A0A817WM06_9BILA</name>
<organism evidence="1 2">
    <name type="scientific">Rotaria socialis</name>
    <dbReference type="NCBI Taxonomy" id="392032"/>
    <lineage>
        <taxon>Eukaryota</taxon>
        <taxon>Metazoa</taxon>
        <taxon>Spiralia</taxon>
        <taxon>Gnathifera</taxon>
        <taxon>Rotifera</taxon>
        <taxon>Eurotatoria</taxon>
        <taxon>Bdelloidea</taxon>
        <taxon>Philodinida</taxon>
        <taxon>Philodinidae</taxon>
        <taxon>Rotaria</taxon>
    </lineage>
</organism>
<accession>A0A817WM06</accession>
<evidence type="ECO:0000313" key="2">
    <source>
        <dbReference type="Proteomes" id="UP000663865"/>
    </source>
</evidence>
<dbReference type="EMBL" id="CAJNYV010000328">
    <property type="protein sequence ID" value="CAF3357463.1"/>
    <property type="molecule type" value="Genomic_DNA"/>
</dbReference>
<comment type="caution">
    <text evidence="1">The sequence shown here is derived from an EMBL/GenBank/DDBJ whole genome shotgun (WGS) entry which is preliminary data.</text>
</comment>
<sequence length="289" mass="32947">MKKRIDKLFFVFKIEKNNQLEYTEEVSCFINDHVQKVNGCYHFKNQGKFEKMLIGVVDQINTFLLSLSSSSLTSSIPATSINQKLHENVDEVQLKTSSIQMYYDEFDRFDMNNEEIHLNRTWESDNGISYNSSIDQVSMQILNPNTGHISTSMDIMNSSPHMKIQNINSHHQILDPSDSINPNGMILSNPGGLSYASNRLLFPPLSSNTMQQHLHHLPPPHCTKMQNMDPLLAPSPNHQQQYTGLLPMMDGTVDMGPLPHHTLIHSSNRQSLQNDPLYLSILDDVRNFP</sequence>
<dbReference type="Proteomes" id="UP000663865">
    <property type="component" value="Unassembled WGS sequence"/>
</dbReference>
<proteinExistence type="predicted"/>
<evidence type="ECO:0000313" key="1">
    <source>
        <dbReference type="EMBL" id="CAF3357463.1"/>
    </source>
</evidence>
<protein>
    <submittedName>
        <fullName evidence="1">Uncharacterized protein</fullName>
    </submittedName>
</protein>